<feature type="transmembrane region" description="Helical" evidence="1">
    <location>
        <begin position="12"/>
        <end position="35"/>
    </location>
</feature>
<feature type="transmembrane region" description="Helical" evidence="1">
    <location>
        <begin position="235"/>
        <end position="259"/>
    </location>
</feature>
<feature type="transmembrane region" description="Helical" evidence="1">
    <location>
        <begin position="123"/>
        <end position="144"/>
    </location>
</feature>
<dbReference type="AlphaFoldDB" id="A0A921IKC8"/>
<name>A0A921IKC8_9FIRM</name>
<dbReference type="EMBL" id="DYVE01000156">
    <property type="protein sequence ID" value="HJG28176.1"/>
    <property type="molecule type" value="Genomic_DNA"/>
</dbReference>
<comment type="caution">
    <text evidence="2">The sequence shown here is derived from an EMBL/GenBank/DDBJ whole genome shotgun (WGS) entry which is preliminary data.</text>
</comment>
<keyword evidence="1" id="KW-0812">Transmembrane</keyword>
<feature type="transmembrane region" description="Helical" evidence="1">
    <location>
        <begin position="189"/>
        <end position="206"/>
    </location>
</feature>
<gene>
    <name evidence="2" type="ORF">K8V20_05985</name>
</gene>
<feature type="transmembrane region" description="Helical" evidence="1">
    <location>
        <begin position="156"/>
        <end position="182"/>
    </location>
</feature>
<sequence length="265" mass="28308">MNWTLYKREMKGSVKLLLIFGAVITLYVTIIITMYEPEMMATLDSFYEVMPEMMAAVGMKAGATTLIGFMISYLYGFILLVFPMVFCILRGNGLIARYVDRGSMAALVAAPVRRSTIACTQMSVLVSSIVLLLGYATVLEYAVAQSSFPGELPPDQLLAVNAGLLCLHLFLGGICFLASCLFSDAKYSVGFGAGIPALMYVLQMLANSGGKAENAKYFTAFTLFDASGIVAGETAALGGVLALLAGAVALYAIGITVFCRKDLHI</sequence>
<dbReference type="Proteomes" id="UP000782880">
    <property type="component" value="Unassembled WGS sequence"/>
</dbReference>
<evidence type="ECO:0000313" key="2">
    <source>
        <dbReference type="EMBL" id="HJG28176.1"/>
    </source>
</evidence>
<reference evidence="2" key="1">
    <citation type="journal article" date="2021" name="PeerJ">
        <title>Extensive microbial diversity within the chicken gut microbiome revealed by metagenomics and culture.</title>
        <authorList>
            <person name="Gilroy R."/>
            <person name="Ravi A."/>
            <person name="Getino M."/>
            <person name="Pursley I."/>
            <person name="Horton D.L."/>
            <person name="Alikhan N.F."/>
            <person name="Baker D."/>
            <person name="Gharbi K."/>
            <person name="Hall N."/>
            <person name="Watson M."/>
            <person name="Adriaenssens E.M."/>
            <person name="Foster-Nyarko E."/>
            <person name="Jarju S."/>
            <person name="Secka A."/>
            <person name="Antonio M."/>
            <person name="Oren A."/>
            <person name="Chaudhuri R.R."/>
            <person name="La Ragione R."/>
            <person name="Hildebrand F."/>
            <person name="Pallen M.J."/>
        </authorList>
    </citation>
    <scope>NUCLEOTIDE SEQUENCE</scope>
    <source>
        <strain evidence="2">ChiBcec21-2208</strain>
    </source>
</reference>
<accession>A0A921IKC8</accession>
<protein>
    <submittedName>
        <fullName evidence="2">ABC transporter permease subunit</fullName>
    </submittedName>
</protein>
<dbReference type="GO" id="GO:0140359">
    <property type="term" value="F:ABC-type transporter activity"/>
    <property type="evidence" value="ECO:0007669"/>
    <property type="project" value="InterPro"/>
</dbReference>
<keyword evidence="1" id="KW-1133">Transmembrane helix</keyword>
<evidence type="ECO:0000256" key="1">
    <source>
        <dbReference type="SAM" id="Phobius"/>
    </source>
</evidence>
<organism evidence="2 3">
    <name type="scientific">Subdoligranulum variabile</name>
    <dbReference type="NCBI Taxonomy" id="214851"/>
    <lineage>
        <taxon>Bacteria</taxon>
        <taxon>Bacillati</taxon>
        <taxon>Bacillota</taxon>
        <taxon>Clostridia</taxon>
        <taxon>Eubacteriales</taxon>
        <taxon>Oscillospiraceae</taxon>
        <taxon>Subdoligranulum</taxon>
    </lineage>
</organism>
<dbReference type="GO" id="GO:0005886">
    <property type="term" value="C:plasma membrane"/>
    <property type="evidence" value="ECO:0007669"/>
    <property type="project" value="UniProtKB-SubCell"/>
</dbReference>
<reference evidence="2" key="2">
    <citation type="submission" date="2021-09" db="EMBL/GenBank/DDBJ databases">
        <authorList>
            <person name="Gilroy R."/>
        </authorList>
    </citation>
    <scope>NUCLEOTIDE SEQUENCE</scope>
    <source>
        <strain evidence="2">ChiBcec21-2208</strain>
    </source>
</reference>
<evidence type="ECO:0000313" key="3">
    <source>
        <dbReference type="Proteomes" id="UP000782880"/>
    </source>
</evidence>
<proteinExistence type="predicted"/>
<feature type="transmembrane region" description="Helical" evidence="1">
    <location>
        <begin position="66"/>
        <end position="89"/>
    </location>
</feature>
<keyword evidence="1" id="KW-0472">Membrane</keyword>